<evidence type="ECO:0000256" key="1">
    <source>
        <dbReference type="ARBA" id="ARBA00010952"/>
    </source>
</evidence>
<feature type="domain" description="Macroglobulin" evidence="8">
    <location>
        <begin position="196"/>
        <end position="265"/>
    </location>
</feature>
<keyword evidence="2" id="KW-0646">Protease inhibitor</keyword>
<sequence length="458" mass="50825">MAVPVVSVDTVASIKVQIKGIKTVLNKTTQILIAPPAELTIIETDKPIYKPGQTVMFRIVSLDTNFLTRNQMDPNSNRIGQWLNVTTNSGLVDLSYPVNSEAMEGFYLITARDEKNNPVTQTFEVKDYVLPKFEVTVTFPSVLTILDTYAVLKVCAEYTYGKPVNGTVTATICRNSYRNWFLPTGTTPLPNICRNYITEIKATDPKSNPIRSKVVHLTVTYSTNTKTVQTLVTNTNGTAEFSLNTDSWGSNTISLQAQYEATDTPVPVGTNQLTPHYPTPSLSLQPFYSKSQSFIKLNGSSVAFSCKQNGVIGAQYMIHSSALRPNQNTLSFFYMVMNKGQLVQRGQIVENLDHGTVHKGRLVVTLQKMQKLTPVAQVILYTVLPNGEAVADSRNFPIELCLANEVFNMLPFQTLSGYPYNINDEYLNTCGSSPLIKNIALMRLPPNPGKVDVYNMFK</sequence>
<dbReference type="Pfam" id="PF17791">
    <property type="entry name" value="MG3"/>
    <property type="match status" value="1"/>
</dbReference>
<dbReference type="InterPro" id="IPR041555">
    <property type="entry name" value="MG3"/>
</dbReference>
<dbReference type="Pfam" id="PF07703">
    <property type="entry name" value="A2M_BRD"/>
    <property type="match status" value="1"/>
</dbReference>
<dbReference type="InterPro" id="IPR040839">
    <property type="entry name" value="MG4"/>
</dbReference>
<evidence type="ECO:0000259" key="9">
    <source>
        <dbReference type="Pfam" id="PF17791"/>
    </source>
</evidence>
<dbReference type="Gene3D" id="2.60.40.1930">
    <property type="match status" value="2"/>
</dbReference>
<evidence type="ECO:0000313" key="11">
    <source>
        <dbReference type="Proteomes" id="UP000727407"/>
    </source>
</evidence>
<evidence type="ECO:0000259" key="6">
    <source>
        <dbReference type="Pfam" id="PF01835"/>
    </source>
</evidence>
<evidence type="ECO:0000256" key="4">
    <source>
        <dbReference type="ARBA" id="ARBA00022900"/>
    </source>
</evidence>
<dbReference type="InterPro" id="IPR050473">
    <property type="entry name" value="A2M/Complement_sys"/>
</dbReference>
<dbReference type="EMBL" id="QNUK01000615">
    <property type="protein sequence ID" value="KAF5891088.1"/>
    <property type="molecule type" value="Genomic_DNA"/>
</dbReference>
<feature type="domain" description="Macroglobulin" evidence="9">
    <location>
        <begin position="128"/>
        <end position="178"/>
    </location>
</feature>
<dbReference type="Proteomes" id="UP000727407">
    <property type="component" value="Unassembled WGS sequence"/>
</dbReference>
<evidence type="ECO:0000313" key="10">
    <source>
        <dbReference type="EMBL" id="KAF5891088.1"/>
    </source>
</evidence>
<keyword evidence="3" id="KW-0732">Signal</keyword>
<organism evidence="10 11">
    <name type="scientific">Clarias magur</name>
    <name type="common">Asian catfish</name>
    <name type="synonym">Macropteronotus magur</name>
    <dbReference type="NCBI Taxonomy" id="1594786"/>
    <lineage>
        <taxon>Eukaryota</taxon>
        <taxon>Metazoa</taxon>
        <taxon>Chordata</taxon>
        <taxon>Craniata</taxon>
        <taxon>Vertebrata</taxon>
        <taxon>Euteleostomi</taxon>
        <taxon>Actinopterygii</taxon>
        <taxon>Neopterygii</taxon>
        <taxon>Teleostei</taxon>
        <taxon>Ostariophysi</taxon>
        <taxon>Siluriformes</taxon>
        <taxon>Clariidae</taxon>
        <taxon>Clarias</taxon>
    </lineage>
</organism>
<keyword evidence="5" id="KW-0325">Glycoprotein</keyword>
<reference evidence="10" key="1">
    <citation type="submission" date="2020-07" db="EMBL/GenBank/DDBJ databases">
        <title>Clarias magur genome sequencing, assembly and annotation.</title>
        <authorList>
            <person name="Kushwaha B."/>
            <person name="Kumar R."/>
            <person name="Das P."/>
            <person name="Joshi C.G."/>
            <person name="Kumar D."/>
            <person name="Nagpure N.S."/>
            <person name="Pandey M."/>
            <person name="Agarwal S."/>
            <person name="Srivastava S."/>
            <person name="Singh M."/>
            <person name="Sahoo L."/>
            <person name="Jayasankar P."/>
            <person name="Meher P.K."/>
            <person name="Koringa P.G."/>
            <person name="Iquebal M.A."/>
            <person name="Das S.P."/>
            <person name="Bit A."/>
            <person name="Patnaik S."/>
            <person name="Patel N."/>
            <person name="Shah T.M."/>
            <person name="Hinsu A."/>
            <person name="Jena J.K."/>
        </authorList>
    </citation>
    <scope>NUCLEOTIDE SEQUENCE</scope>
    <source>
        <strain evidence="10">CIFAMagur01</strain>
        <tissue evidence="10">Testis</tissue>
    </source>
</reference>
<dbReference type="InterPro" id="IPR002890">
    <property type="entry name" value="MG2"/>
</dbReference>
<dbReference type="GO" id="GO:0004867">
    <property type="term" value="F:serine-type endopeptidase inhibitor activity"/>
    <property type="evidence" value="ECO:0007669"/>
    <property type="project" value="UniProtKB-KW"/>
</dbReference>
<name>A0A8J4TIB2_CLAMG</name>
<dbReference type="PANTHER" id="PTHR11412">
    <property type="entry name" value="MACROGLOBULIN / COMPLEMENT"/>
    <property type="match status" value="1"/>
</dbReference>
<keyword evidence="11" id="KW-1185">Reference proteome</keyword>
<feature type="domain" description="Alpha-2-macroglobulin bait region" evidence="7">
    <location>
        <begin position="318"/>
        <end position="406"/>
    </location>
</feature>
<evidence type="ECO:0000256" key="3">
    <source>
        <dbReference type="ARBA" id="ARBA00022729"/>
    </source>
</evidence>
<evidence type="ECO:0000256" key="2">
    <source>
        <dbReference type="ARBA" id="ARBA00022690"/>
    </source>
</evidence>
<proteinExistence type="inferred from homology"/>
<protein>
    <submittedName>
        <fullName evidence="10">Alpha-2-macroglobulin-like protein 1</fullName>
    </submittedName>
</protein>
<feature type="domain" description="Macroglobulin" evidence="6">
    <location>
        <begin position="43"/>
        <end position="125"/>
    </location>
</feature>
<dbReference type="Gene3D" id="2.60.40.1940">
    <property type="match status" value="1"/>
</dbReference>
<keyword evidence="4" id="KW-0722">Serine protease inhibitor</keyword>
<comment type="similarity">
    <text evidence="1">Belongs to the protease inhibitor I39 (alpha-2-macroglobulin) family.</text>
</comment>
<dbReference type="AlphaFoldDB" id="A0A8J4TIB2"/>
<accession>A0A8J4TIB2</accession>
<gene>
    <name evidence="10" type="ORF">DAT39_019208</name>
</gene>
<feature type="non-terminal residue" evidence="10">
    <location>
        <position position="458"/>
    </location>
</feature>
<dbReference type="PANTHER" id="PTHR11412:SF160">
    <property type="entry name" value="ALPHA-2-MACROGLOBULIN-LIKE PROTEIN 1"/>
    <property type="match status" value="1"/>
</dbReference>
<comment type="caution">
    <text evidence="10">The sequence shown here is derived from an EMBL/GenBank/DDBJ whole genome shotgun (WGS) entry which is preliminary data.</text>
</comment>
<dbReference type="FunFam" id="2.60.40.1930:FF:000001">
    <property type="entry name" value="CD109 isoform 3"/>
    <property type="match status" value="1"/>
</dbReference>
<dbReference type="OrthoDB" id="9998011at2759"/>
<dbReference type="Pfam" id="PF01835">
    <property type="entry name" value="MG2"/>
    <property type="match status" value="1"/>
</dbReference>
<evidence type="ECO:0000256" key="5">
    <source>
        <dbReference type="ARBA" id="ARBA00023180"/>
    </source>
</evidence>
<dbReference type="Pfam" id="PF17789">
    <property type="entry name" value="MG4"/>
    <property type="match status" value="1"/>
</dbReference>
<evidence type="ECO:0000259" key="8">
    <source>
        <dbReference type="Pfam" id="PF17789"/>
    </source>
</evidence>
<dbReference type="InterPro" id="IPR011625">
    <property type="entry name" value="A2M_N_BRD"/>
</dbReference>
<evidence type="ECO:0000259" key="7">
    <source>
        <dbReference type="Pfam" id="PF07703"/>
    </source>
</evidence>